<gene>
    <name evidence="1" type="ORF">SAMN05444002_2494</name>
</gene>
<evidence type="ECO:0008006" key="3">
    <source>
        <dbReference type="Google" id="ProtNLM"/>
    </source>
</evidence>
<sequence length="334" mass="37985">MIVVLVSDMNRWPMTRLLRTARGRLPPISLVDYQTAFRRLSVPAGSLVFTDFDLLSSFEMDAAGRLATAAARQGLRVLNHPVRVMERHELLASLHAQGLNPVQVTRLEAGGRPTRFPLFIRQEDGCLRPDTGLIENDVALDAALAGLRRAGKTMKRRIAVSFENLRDEEGFFRKYGAFCIGGRIVPQHILRDRDWIVKSHRAPDSARFAEEELDWVRSNPHAAELARIFAHAGIDFGRIDYAVVEGRIVTFEINVNPTFPRFRGGNPAREARRGPILAALAEAFAEVDTADARGRLRFQPDPDGARYIKRKRWNRIERQMWKLRMALRDRRGDE</sequence>
<keyword evidence="2" id="KW-1185">Reference proteome</keyword>
<reference evidence="2" key="1">
    <citation type="submission" date="2016-11" db="EMBL/GenBank/DDBJ databases">
        <authorList>
            <person name="Varghese N."/>
            <person name="Submissions S."/>
        </authorList>
    </citation>
    <scope>NUCLEOTIDE SEQUENCE [LARGE SCALE GENOMIC DNA]</scope>
    <source>
        <strain evidence="2">DSM 29440</strain>
    </source>
</reference>
<accession>A0A1N6GHX6</accession>
<name>A0A1N6GHX6_9RHOB</name>
<dbReference type="EMBL" id="FSRL01000001">
    <property type="protein sequence ID" value="SIO07061.1"/>
    <property type="molecule type" value="Genomic_DNA"/>
</dbReference>
<dbReference type="AlphaFoldDB" id="A0A1N6GHX6"/>
<organism evidence="1 2">
    <name type="scientific">Vannielia litorea</name>
    <dbReference type="NCBI Taxonomy" id="1217970"/>
    <lineage>
        <taxon>Bacteria</taxon>
        <taxon>Pseudomonadati</taxon>
        <taxon>Pseudomonadota</taxon>
        <taxon>Alphaproteobacteria</taxon>
        <taxon>Rhodobacterales</taxon>
        <taxon>Paracoccaceae</taxon>
        <taxon>Vannielia</taxon>
    </lineage>
</organism>
<dbReference type="STRING" id="1217970.SAMN05444002_2494"/>
<evidence type="ECO:0000313" key="1">
    <source>
        <dbReference type="EMBL" id="SIO07061.1"/>
    </source>
</evidence>
<evidence type="ECO:0000313" key="2">
    <source>
        <dbReference type="Proteomes" id="UP000184932"/>
    </source>
</evidence>
<dbReference type="Proteomes" id="UP000184932">
    <property type="component" value="Unassembled WGS sequence"/>
</dbReference>
<protein>
    <recommendedName>
        <fullName evidence="3">ATP-grasp domain-containing protein</fullName>
    </recommendedName>
</protein>
<proteinExistence type="predicted"/>
<dbReference type="RefSeq" id="WP_175570470.1">
    <property type="nucleotide sequence ID" value="NZ_FSRL01000001.1"/>
</dbReference>